<dbReference type="eggNOG" id="COG0457">
    <property type="taxonomic scope" value="Bacteria"/>
</dbReference>
<reference evidence="5" key="1">
    <citation type="submission" date="2008-06" db="EMBL/GenBank/DDBJ databases">
        <title>Complete sequence of Chlorobaculum parvum NCIB 8327.</title>
        <authorList>
            <consortium name="US DOE Joint Genome Institute"/>
            <person name="Lucas S."/>
            <person name="Copeland A."/>
            <person name="Lapidus A."/>
            <person name="Glavina del Rio T."/>
            <person name="Dalin E."/>
            <person name="Tice H."/>
            <person name="Bruce D."/>
            <person name="Goodwin L."/>
            <person name="Pitluck S."/>
            <person name="Schmutz J."/>
            <person name="Larimer F."/>
            <person name="Land M."/>
            <person name="Hauser L."/>
            <person name="Kyrpides N."/>
            <person name="Mikhailova N."/>
            <person name="Zhao F."/>
            <person name="Li T."/>
            <person name="Liu Z."/>
            <person name="Overmann J."/>
            <person name="Bryant D.A."/>
            <person name="Richardson P."/>
        </authorList>
    </citation>
    <scope>NUCLEOTIDE SEQUENCE [LARGE SCALE GENOMIC DNA]</scope>
    <source>
        <strain evidence="5">NCIB 8327</strain>
    </source>
</reference>
<accession>B3QM28</accession>
<keyword evidence="6" id="KW-1185">Reference proteome</keyword>
<protein>
    <submittedName>
        <fullName evidence="5">Tetratricopeptide TPR_2 repeat protein</fullName>
    </submittedName>
</protein>
<proteinExistence type="predicted"/>
<dbReference type="Pfam" id="PF14559">
    <property type="entry name" value="TPR_19"/>
    <property type="match status" value="1"/>
</dbReference>
<dbReference type="Pfam" id="PF13432">
    <property type="entry name" value="TPR_16"/>
    <property type="match status" value="1"/>
</dbReference>
<dbReference type="HOGENOM" id="CLU_007251_3_1_10"/>
<dbReference type="Proteomes" id="UP000008811">
    <property type="component" value="Chromosome"/>
</dbReference>
<evidence type="ECO:0000313" key="6">
    <source>
        <dbReference type="Proteomes" id="UP000008811"/>
    </source>
</evidence>
<name>B3QM28_CHLP8</name>
<evidence type="ECO:0000256" key="3">
    <source>
        <dbReference type="PROSITE-ProRule" id="PRU00339"/>
    </source>
</evidence>
<organism evidence="5 6">
    <name type="scientific">Chlorobaculum parvum (strain DSM 263 / NCIMB 8327)</name>
    <name type="common">Chlorobium vibrioforme subsp. thiosulfatophilum</name>
    <dbReference type="NCBI Taxonomy" id="517417"/>
    <lineage>
        <taxon>Bacteria</taxon>
        <taxon>Pseudomonadati</taxon>
        <taxon>Chlorobiota</taxon>
        <taxon>Chlorobiia</taxon>
        <taxon>Chlorobiales</taxon>
        <taxon>Chlorobiaceae</taxon>
        <taxon>Chlorobaculum</taxon>
    </lineage>
</organism>
<dbReference type="PROSITE" id="PS50005">
    <property type="entry name" value="TPR"/>
    <property type="match status" value="2"/>
</dbReference>
<dbReference type="Pfam" id="PF13181">
    <property type="entry name" value="TPR_8"/>
    <property type="match status" value="2"/>
</dbReference>
<gene>
    <name evidence="5" type="ordered locus">Cpar_0559</name>
</gene>
<dbReference type="InterPro" id="IPR051012">
    <property type="entry name" value="CellSynth/LPSAsmb/PSIAsmb"/>
</dbReference>
<evidence type="ECO:0000313" key="5">
    <source>
        <dbReference type="EMBL" id="ACF10981.1"/>
    </source>
</evidence>
<dbReference type="SUPFAM" id="SSF48452">
    <property type="entry name" value="TPR-like"/>
    <property type="match status" value="3"/>
</dbReference>
<evidence type="ECO:0000256" key="2">
    <source>
        <dbReference type="ARBA" id="ARBA00022803"/>
    </source>
</evidence>
<dbReference type="PANTHER" id="PTHR45586">
    <property type="entry name" value="TPR REPEAT-CONTAINING PROTEIN PA4667"/>
    <property type="match status" value="1"/>
</dbReference>
<dbReference type="SMART" id="SM00028">
    <property type="entry name" value="TPR"/>
    <property type="match status" value="11"/>
</dbReference>
<dbReference type="KEGG" id="cpc:Cpar_0559"/>
<keyword evidence="1" id="KW-0677">Repeat</keyword>
<dbReference type="Pfam" id="PF13374">
    <property type="entry name" value="TPR_10"/>
    <property type="match status" value="1"/>
</dbReference>
<keyword evidence="4" id="KW-0732">Signal</keyword>
<dbReference type="InterPro" id="IPR011990">
    <property type="entry name" value="TPR-like_helical_dom_sf"/>
</dbReference>
<dbReference type="PANTHER" id="PTHR45586:SF1">
    <property type="entry name" value="LIPOPOLYSACCHARIDE ASSEMBLY PROTEIN B"/>
    <property type="match status" value="1"/>
</dbReference>
<dbReference type="EMBL" id="CP001099">
    <property type="protein sequence ID" value="ACF10981.1"/>
    <property type="molecule type" value="Genomic_DNA"/>
</dbReference>
<dbReference type="InterPro" id="IPR019734">
    <property type="entry name" value="TPR_rpt"/>
</dbReference>
<dbReference type="AlphaFoldDB" id="B3QM28"/>
<evidence type="ECO:0000256" key="4">
    <source>
        <dbReference type="SAM" id="SignalP"/>
    </source>
</evidence>
<evidence type="ECO:0000256" key="1">
    <source>
        <dbReference type="ARBA" id="ARBA00022737"/>
    </source>
</evidence>
<keyword evidence="2 3" id="KW-0802">TPR repeat</keyword>
<feature type="repeat" description="TPR" evidence="3">
    <location>
        <begin position="521"/>
        <end position="554"/>
    </location>
</feature>
<feature type="signal peptide" evidence="4">
    <location>
        <begin position="1"/>
        <end position="21"/>
    </location>
</feature>
<dbReference type="STRING" id="517417.Cpar_0559"/>
<sequence length="561" mass="62518">MSALTALSLLSAPAGMNAAQAAIDRAPLSQKVMPDYVQALLLNMKGDYWGAIEGLRKVMAVLPDEPAVRFSISQSYRHLAVLDSARVYGEAAVKLAPSNPHYHLYLADLAQDMHDYNRSAELYGQAFDLQPDKPELLYLQGLELMSANQPEPAIRVFEKAVSLDPYNDNALSQILQLQIRLKRFPEAIETCNKMLEIDGSNLKLRLILAELYAKNNQAARAVATLKEVIQTDPGYVPGWSALFDFYISAGRSADFRRELRAFLDSKAASSEKIDDLARLFIVRSGKQEQYEAPTREFLDELIAVRPRESKLFVLKGLFEMIHDRQRAGQLCFSKAVELNSSNAEAWEALISAHISMNEKTQAYALLRKANAALPGEGLRWKLLEGSLLLQAGEPKKAATVLQQAVRMKMTDDDLPLLIRAHISLALAYDGLGMKNRSRQAYTTVLRLDAHNSLAMNNLAYLLAEEGIKLRDALLLATNAVLLEPDNGVYLDTLGWVNYKLGEYDRARILLEKAIETGIEEPEVYLHLGEAYRKLGDEPKAKEMFEKAKAASRKAGKEKSGH</sequence>
<feature type="chain" id="PRO_5002797616" evidence="4">
    <location>
        <begin position="22"/>
        <end position="561"/>
    </location>
</feature>
<feature type="repeat" description="TPR" evidence="3">
    <location>
        <begin position="134"/>
        <end position="167"/>
    </location>
</feature>
<dbReference type="Gene3D" id="1.25.40.10">
    <property type="entry name" value="Tetratricopeptide repeat domain"/>
    <property type="match status" value="3"/>
</dbReference>